<evidence type="ECO:0000259" key="4">
    <source>
        <dbReference type="PROSITE" id="PS50886"/>
    </source>
</evidence>
<dbReference type="Pfam" id="PF01588">
    <property type="entry name" value="tRNA_bind"/>
    <property type="match status" value="1"/>
</dbReference>
<dbReference type="PROSITE" id="PS50886">
    <property type="entry name" value="TRBD"/>
    <property type="match status" value="1"/>
</dbReference>
<feature type="domain" description="TRNA-binding" evidence="4">
    <location>
        <begin position="6"/>
        <end position="110"/>
    </location>
</feature>
<dbReference type="InterPro" id="IPR002547">
    <property type="entry name" value="tRNA-bd_dom"/>
</dbReference>
<dbReference type="NCBIfam" id="NF007494">
    <property type="entry name" value="PRK10089.1-3"/>
    <property type="match status" value="1"/>
</dbReference>
<dbReference type="InterPro" id="IPR008231">
    <property type="entry name" value="CsaA"/>
</dbReference>
<reference evidence="5 6" key="1">
    <citation type="submission" date="2020-08" db="EMBL/GenBank/DDBJ databases">
        <title>Genomic Encyclopedia of Type Strains, Phase IV (KMG-IV): sequencing the most valuable type-strain genomes for metagenomic binning, comparative biology and taxonomic classification.</title>
        <authorList>
            <person name="Goeker M."/>
        </authorList>
    </citation>
    <scope>NUCLEOTIDE SEQUENCE [LARGE SCALE GENOMIC DNA]</scope>
    <source>
        <strain evidence="5 6">DSM 24696</strain>
    </source>
</reference>
<sequence>MPTIDDFTKLDIRVGTVQEAEPFPEARVPAIKLFIDFGEEIGVKQSSAQITKRYDPGVLVGRQVVAVVNFPPRKIAGFSSEVLVLGGTPDKDDVVLLNLDESVSNGTSIS</sequence>
<dbReference type="AlphaFoldDB" id="A0A840QRY0"/>
<dbReference type="NCBIfam" id="NF007496">
    <property type="entry name" value="PRK10089.1-5"/>
    <property type="match status" value="1"/>
</dbReference>
<evidence type="ECO:0000313" key="6">
    <source>
        <dbReference type="Proteomes" id="UP000551878"/>
    </source>
</evidence>
<dbReference type="InterPro" id="IPR051270">
    <property type="entry name" value="Tyrosine-tRNA_ligase_regulator"/>
</dbReference>
<dbReference type="RefSeq" id="WP_184664683.1">
    <property type="nucleotide sequence ID" value="NZ_JACHHB010000011.1"/>
</dbReference>
<proteinExistence type="predicted"/>
<dbReference type="GO" id="GO:0000049">
    <property type="term" value="F:tRNA binding"/>
    <property type="evidence" value="ECO:0007669"/>
    <property type="project" value="UniProtKB-UniRule"/>
</dbReference>
<dbReference type="SUPFAM" id="SSF50249">
    <property type="entry name" value="Nucleic acid-binding proteins"/>
    <property type="match status" value="1"/>
</dbReference>
<evidence type="ECO:0000256" key="1">
    <source>
        <dbReference type="ARBA" id="ARBA00022555"/>
    </source>
</evidence>
<accession>A0A840QRY0</accession>
<dbReference type="InterPro" id="IPR012340">
    <property type="entry name" value="NA-bd_OB-fold"/>
</dbReference>
<dbReference type="PANTHER" id="PTHR11586">
    <property type="entry name" value="TRNA-AMINOACYLATION COFACTOR ARC1 FAMILY MEMBER"/>
    <property type="match status" value="1"/>
</dbReference>
<dbReference type="EMBL" id="JACHHB010000011">
    <property type="protein sequence ID" value="MBB5174252.1"/>
    <property type="molecule type" value="Genomic_DNA"/>
</dbReference>
<gene>
    <name evidence="5" type="ORF">HNQ41_002446</name>
</gene>
<dbReference type="CDD" id="cd02798">
    <property type="entry name" value="tRNA_bind_CsaA"/>
    <property type="match status" value="1"/>
</dbReference>
<evidence type="ECO:0000313" key="5">
    <source>
        <dbReference type="EMBL" id="MBB5174252.1"/>
    </source>
</evidence>
<dbReference type="PANTHER" id="PTHR11586:SF37">
    <property type="entry name" value="TRNA-BINDING DOMAIN-CONTAINING PROTEIN"/>
    <property type="match status" value="1"/>
</dbReference>
<evidence type="ECO:0000256" key="2">
    <source>
        <dbReference type="ARBA" id="ARBA00022884"/>
    </source>
</evidence>
<dbReference type="NCBIfam" id="TIGR02222">
    <property type="entry name" value="chap_CsaA"/>
    <property type="match status" value="1"/>
</dbReference>
<dbReference type="Gene3D" id="2.40.50.140">
    <property type="entry name" value="Nucleic acid-binding proteins"/>
    <property type="match status" value="1"/>
</dbReference>
<dbReference type="Proteomes" id="UP000551878">
    <property type="component" value="Unassembled WGS sequence"/>
</dbReference>
<keyword evidence="2 3" id="KW-0694">RNA-binding</keyword>
<evidence type="ECO:0000256" key="3">
    <source>
        <dbReference type="PROSITE-ProRule" id="PRU00209"/>
    </source>
</evidence>
<dbReference type="NCBIfam" id="NF007495">
    <property type="entry name" value="PRK10089.1-4"/>
    <property type="match status" value="1"/>
</dbReference>
<keyword evidence="1 3" id="KW-0820">tRNA-binding</keyword>
<dbReference type="FunFam" id="2.40.50.140:FF:000165">
    <property type="entry name" value="Chaperone CsaA"/>
    <property type="match status" value="1"/>
</dbReference>
<keyword evidence="6" id="KW-1185">Reference proteome</keyword>
<protein>
    <submittedName>
        <fullName evidence="5">tRNA-binding protein</fullName>
    </submittedName>
</protein>
<name>A0A840QRY0_9BACI</name>
<comment type="caution">
    <text evidence="5">The sequence shown here is derived from an EMBL/GenBank/DDBJ whole genome shotgun (WGS) entry which is preliminary data.</text>
</comment>
<organism evidence="5 6">
    <name type="scientific">Texcoconibacillus texcoconensis</name>
    <dbReference type="NCBI Taxonomy" id="1095777"/>
    <lineage>
        <taxon>Bacteria</taxon>
        <taxon>Bacillati</taxon>
        <taxon>Bacillota</taxon>
        <taxon>Bacilli</taxon>
        <taxon>Bacillales</taxon>
        <taxon>Bacillaceae</taxon>
        <taxon>Texcoconibacillus</taxon>
    </lineage>
</organism>